<organism evidence="1 2">
    <name type="scientific">Xenorhabdus szentirmaii DSM 16338</name>
    <dbReference type="NCBI Taxonomy" id="1427518"/>
    <lineage>
        <taxon>Bacteria</taxon>
        <taxon>Pseudomonadati</taxon>
        <taxon>Pseudomonadota</taxon>
        <taxon>Gammaproteobacteria</taxon>
        <taxon>Enterobacterales</taxon>
        <taxon>Morganellaceae</taxon>
        <taxon>Xenorhabdus</taxon>
    </lineage>
</organism>
<dbReference type="InterPro" id="IPR021815">
    <property type="entry name" value="TsiV"/>
</dbReference>
<evidence type="ECO:0000313" key="2">
    <source>
        <dbReference type="Proteomes" id="UP000019202"/>
    </source>
</evidence>
<dbReference type="Pfam" id="PF11876">
    <property type="entry name" value="TsiV"/>
    <property type="match status" value="1"/>
</dbReference>
<evidence type="ECO:0008006" key="3">
    <source>
        <dbReference type="Google" id="ProtNLM"/>
    </source>
</evidence>
<protein>
    <recommendedName>
        <fullName evidence="3">DUF3396 domain-containing protein</fullName>
    </recommendedName>
</protein>
<reference evidence="1" key="1">
    <citation type="submission" date="2013-11" db="EMBL/GenBank/DDBJ databases">
        <title>Draft genome sequence and annotation of the entomopathogenic bacteria, Xenorhabdus cabanillasi strain JM26 and Xenorhabdus szentirmai strain DSM 16338.</title>
        <authorList>
            <person name="Gualtieri M."/>
            <person name="Ogier J.C."/>
            <person name="Pages S."/>
            <person name="Givaudan A."/>
            <person name="Gaudriault S."/>
        </authorList>
    </citation>
    <scope>NUCLEOTIDE SEQUENCE [LARGE SCALE GENOMIC DNA]</scope>
    <source>
        <strain evidence="1">DSM 16338</strain>
    </source>
</reference>
<keyword evidence="2" id="KW-1185">Reference proteome</keyword>
<dbReference type="AlphaFoldDB" id="W1IV78"/>
<dbReference type="STRING" id="1427518.XSR1_130100"/>
<dbReference type="Proteomes" id="UP000019202">
    <property type="component" value="Unassembled WGS sequence"/>
</dbReference>
<sequence length="334" mass="39205">MDFFEKFKQAEWEFTYGAEDDPEKHNALQVGLVAYFYIDQGYLPENRQRMAEAFALYHREFGEKLKWGFFHDPEDPEYYHDITLEQHCHRITEGDADDMDCFWGEEEGYRYSSNYKIEMGSPAGWFECIHGSVSYLSFYLPLSELKTKGVIYLENLLREFCTILKPMHGLAGLGIQQSFARYRYQHLEYEIVQEFLGIDVANVNDDDCYRNGIRSINWYTFFQDEWLNKLGGMEKLSTDLGDKHIHIMKYEGGVIVRAGDWPELGWKKETPYPESYVKVNNVLKPIRAPEINNLSYGTTAGETRFDKTSTAQWLKRFDVELPLDTAEQKKNHVQ</sequence>
<dbReference type="OrthoDB" id="8986326at2"/>
<comment type="caution">
    <text evidence="1">The sequence shown here is derived from an EMBL/GenBank/DDBJ whole genome shotgun (WGS) entry which is preliminary data.</text>
</comment>
<gene>
    <name evidence="1" type="ORF">XSR1_130100</name>
</gene>
<dbReference type="EMBL" id="CBXF010000035">
    <property type="protein sequence ID" value="CDL81506.1"/>
    <property type="molecule type" value="Genomic_DNA"/>
</dbReference>
<proteinExistence type="predicted"/>
<name>W1IV78_9GAMM</name>
<evidence type="ECO:0000313" key="1">
    <source>
        <dbReference type="EMBL" id="CDL81506.1"/>
    </source>
</evidence>
<dbReference type="RefSeq" id="WP_038235167.1">
    <property type="nucleotide sequence ID" value="NZ_CAWLWS010000035.1"/>
</dbReference>
<accession>W1IV78</accession>
<dbReference type="GeneID" id="97125206"/>